<dbReference type="InterPro" id="IPR017853">
    <property type="entry name" value="GH"/>
</dbReference>
<comment type="caution">
    <text evidence="6">The sequence shown here is derived from an EMBL/GenBank/DDBJ whole genome shotgun (WGS) entry which is preliminary data.</text>
</comment>
<sequence>MLVFTLLVYLLAGVAVLGTVGGWYDVQETYGTEEFLGRRLLFRSLEVSWTKDEAVLGNVRNELSNILNVNAIPVINWNPLLPNTYSDSLQAIMEGLHDDLIEAFFQLLEDILIENKKYAILFFGTTCNSPNVYWSESPEAYINVYKRLHILAKERGLNEYIFWGWSLDITHFYPMEGSDTSLNLTGLVHPPSAYFPGESYVSWIGLQLLTQDESTRRNPDEPIRIAMSLASSLAPGKPVMLIGGTASFDNLHYKTDWFVEFFETAILHTDRQSYSATVVKAVLLYNLESSLDTGFYGSTNGDVIVSTTNNGVDLYSYLILPELLLEQEVIIPMTGESPEIQEVGSIVASGAICGPGEYGLSSAAICAPCPAGTFNDQLGMAECLPCEIGTYNEEVGQLSCLSCPSNTSTVDEGTRLAIYCECAPGYKYRDGMNKEKGCEQCPKNTYSHFAALSCIDCPSGYRWPPGKSGVGCYCRKGQWDHTAANCANSVSSGILRSNGIGILMTFLAILGVFLIK</sequence>
<dbReference type="Gene3D" id="3.20.20.80">
    <property type="entry name" value="Glycosidases"/>
    <property type="match status" value="1"/>
</dbReference>
<proteinExistence type="predicted"/>
<feature type="transmembrane region" description="Helical" evidence="3">
    <location>
        <begin position="494"/>
        <end position="515"/>
    </location>
</feature>
<evidence type="ECO:0000256" key="1">
    <source>
        <dbReference type="ARBA" id="ARBA00022801"/>
    </source>
</evidence>
<gene>
    <name evidence="6" type="ORF">GMRT_14284</name>
</gene>
<dbReference type="PANTHER" id="PTHR46104">
    <property type="entry name" value="GENE 9195-RELATED-RELATED"/>
    <property type="match status" value="1"/>
</dbReference>
<feature type="domain" description="GH26" evidence="5">
    <location>
        <begin position="1"/>
        <end position="308"/>
    </location>
</feature>
<dbReference type="SUPFAM" id="SSF57184">
    <property type="entry name" value="Growth factor receptor domain"/>
    <property type="match status" value="1"/>
</dbReference>
<dbReference type="GO" id="GO:0004553">
    <property type="term" value="F:hydrolase activity, hydrolyzing O-glycosyl compounds"/>
    <property type="evidence" value="ECO:0007669"/>
    <property type="project" value="InterPro"/>
</dbReference>
<feature type="chain" id="PRO_5021225544" evidence="4">
    <location>
        <begin position="19"/>
        <end position="516"/>
    </location>
</feature>
<keyword evidence="2" id="KW-0326">Glycosidase</keyword>
<keyword evidence="7" id="KW-1185">Reference proteome</keyword>
<keyword evidence="3" id="KW-1133">Transmembrane helix</keyword>
<accession>A0A4Z1SZJ9</accession>
<organism evidence="6 7">
    <name type="scientific">Giardia muris</name>
    <dbReference type="NCBI Taxonomy" id="5742"/>
    <lineage>
        <taxon>Eukaryota</taxon>
        <taxon>Metamonada</taxon>
        <taxon>Diplomonadida</taxon>
        <taxon>Hexamitidae</taxon>
        <taxon>Giardiinae</taxon>
        <taxon>Giardia</taxon>
    </lineage>
</organism>
<dbReference type="Proteomes" id="UP000315496">
    <property type="component" value="Chromosome 1"/>
</dbReference>
<protein>
    <submittedName>
        <fullName evidence="6">Putative ephrin-receptor like protein</fullName>
    </submittedName>
</protein>
<keyword evidence="3" id="KW-0812">Transmembrane</keyword>
<evidence type="ECO:0000313" key="7">
    <source>
        <dbReference type="Proteomes" id="UP000315496"/>
    </source>
</evidence>
<dbReference type="EMBL" id="VDLU01000001">
    <property type="protein sequence ID" value="TNJ30175.1"/>
    <property type="molecule type" value="Genomic_DNA"/>
</dbReference>
<reference evidence="6 7" key="1">
    <citation type="submission" date="2019-05" db="EMBL/GenBank/DDBJ databases">
        <title>The compact genome of Giardia muris reveals important steps in the evolution of intestinal protozoan parasites.</title>
        <authorList>
            <person name="Xu F."/>
            <person name="Jimenez-Gonzalez A."/>
            <person name="Einarsson E."/>
            <person name="Astvaldsson A."/>
            <person name="Peirasmaki D."/>
            <person name="Eckmann L."/>
            <person name="Andersson J.O."/>
            <person name="Svard S.G."/>
            <person name="Jerlstrom-Hultqvist J."/>
        </authorList>
    </citation>
    <scope>NUCLEOTIDE SEQUENCE [LARGE SCALE GENOMIC DNA]</scope>
    <source>
        <strain evidence="6 7">Roberts-Thomson</strain>
    </source>
</reference>
<evidence type="ECO:0000259" key="5">
    <source>
        <dbReference type="PROSITE" id="PS51764"/>
    </source>
</evidence>
<dbReference type="PANTHER" id="PTHR46104:SF1">
    <property type="entry name" value="GENE 9195-RELATED"/>
    <property type="match status" value="1"/>
</dbReference>
<evidence type="ECO:0000313" key="6">
    <source>
        <dbReference type="EMBL" id="TNJ30175.1"/>
    </source>
</evidence>
<feature type="signal peptide" evidence="4">
    <location>
        <begin position="1"/>
        <end position="18"/>
    </location>
</feature>
<dbReference type="SUPFAM" id="SSF51445">
    <property type="entry name" value="(Trans)glycosidases"/>
    <property type="match status" value="1"/>
</dbReference>
<dbReference type="PROSITE" id="PS51764">
    <property type="entry name" value="GH26"/>
    <property type="match status" value="1"/>
</dbReference>
<dbReference type="OrthoDB" id="413581at2759"/>
<dbReference type="VEuPathDB" id="GiardiaDB:GMRT_14284"/>
<name>A0A4Z1SZJ9_GIAMU</name>
<keyword evidence="1" id="KW-0378">Hydrolase</keyword>
<dbReference type="Pfam" id="PF07699">
    <property type="entry name" value="Ephrin_rec_like"/>
    <property type="match status" value="1"/>
</dbReference>
<evidence type="ECO:0000256" key="4">
    <source>
        <dbReference type="SAM" id="SignalP"/>
    </source>
</evidence>
<dbReference type="SMART" id="SM01411">
    <property type="entry name" value="Ephrin_rec_like"/>
    <property type="match status" value="2"/>
</dbReference>
<keyword evidence="6" id="KW-0675">Receptor</keyword>
<dbReference type="InterPro" id="IPR022790">
    <property type="entry name" value="GH26_dom"/>
</dbReference>
<evidence type="ECO:0000256" key="3">
    <source>
        <dbReference type="SAM" id="Phobius"/>
    </source>
</evidence>
<dbReference type="InterPro" id="IPR011641">
    <property type="entry name" value="Tyr-kin_ephrin_A/B_rcpt-like"/>
</dbReference>
<dbReference type="Gene3D" id="2.10.50.10">
    <property type="entry name" value="Tumor Necrosis Factor Receptor, subunit A, domain 2"/>
    <property type="match status" value="2"/>
</dbReference>
<dbReference type="AlphaFoldDB" id="A0A4Z1SZJ9"/>
<keyword evidence="4" id="KW-0732">Signal</keyword>
<keyword evidence="3" id="KW-0472">Membrane</keyword>
<dbReference type="InterPro" id="IPR009030">
    <property type="entry name" value="Growth_fac_rcpt_cys_sf"/>
</dbReference>
<evidence type="ECO:0000256" key="2">
    <source>
        <dbReference type="ARBA" id="ARBA00023295"/>
    </source>
</evidence>